<keyword evidence="12" id="KW-1185">Reference proteome</keyword>
<dbReference type="PROSITE" id="PS50889">
    <property type="entry name" value="S4"/>
    <property type="match status" value="1"/>
</dbReference>
<evidence type="ECO:0000259" key="9">
    <source>
        <dbReference type="SMART" id="SM00363"/>
    </source>
</evidence>
<dbReference type="STRING" id="307121.GA0070620_6175"/>
<evidence type="ECO:0000256" key="5">
    <source>
        <dbReference type="ARBA" id="ARBA00023274"/>
    </source>
</evidence>
<dbReference type="GO" id="GO:0019843">
    <property type="term" value="F:rRNA binding"/>
    <property type="evidence" value="ECO:0007669"/>
    <property type="project" value="UniProtKB-UniRule"/>
</dbReference>
<dbReference type="Proteomes" id="UP000199393">
    <property type="component" value="Chromosome I"/>
</dbReference>
<dbReference type="GO" id="GO:0042274">
    <property type="term" value="P:ribosomal small subunit biogenesis"/>
    <property type="evidence" value="ECO:0007669"/>
    <property type="project" value="TreeGrafter"/>
</dbReference>
<evidence type="ECO:0000259" key="10">
    <source>
        <dbReference type="SMART" id="SM01390"/>
    </source>
</evidence>
<feature type="domain" description="RNA-binding S4" evidence="9">
    <location>
        <begin position="91"/>
        <end position="153"/>
    </location>
</feature>
<name>A0A1C3NDA8_9ACTN</name>
<dbReference type="InterPro" id="IPR005709">
    <property type="entry name" value="Ribosomal_uS4_bac-type"/>
</dbReference>
<dbReference type="InterPro" id="IPR036986">
    <property type="entry name" value="S4_RNA-bd_sf"/>
</dbReference>
<keyword evidence="5 7" id="KW-0687">Ribonucleoprotein</keyword>
<evidence type="ECO:0000256" key="3">
    <source>
        <dbReference type="ARBA" id="ARBA00022884"/>
    </source>
</evidence>
<dbReference type="NCBIfam" id="TIGR01017">
    <property type="entry name" value="rpsD_bact"/>
    <property type="match status" value="1"/>
</dbReference>
<dbReference type="SUPFAM" id="SSF55174">
    <property type="entry name" value="Alpha-L RNA-binding motif"/>
    <property type="match status" value="1"/>
</dbReference>
<dbReference type="InterPro" id="IPR001912">
    <property type="entry name" value="Ribosomal_uS4_N"/>
</dbReference>
<comment type="similarity">
    <text evidence="1 7 8">Belongs to the universal ribosomal protein uS4 family.</text>
</comment>
<keyword evidence="2 7" id="KW-0699">rRNA-binding</keyword>
<dbReference type="CDD" id="cd00165">
    <property type="entry name" value="S4"/>
    <property type="match status" value="1"/>
</dbReference>
<protein>
    <recommendedName>
        <fullName evidence="6 7">Small ribosomal subunit protein uS4</fullName>
    </recommendedName>
</protein>
<reference evidence="12" key="1">
    <citation type="submission" date="2016-06" db="EMBL/GenBank/DDBJ databases">
        <authorList>
            <person name="Varghese N."/>
        </authorList>
    </citation>
    <scope>NUCLEOTIDE SEQUENCE [LARGE SCALE GENOMIC DNA]</scope>
    <source>
        <strain evidence="12">DSM 45344</strain>
    </source>
</reference>
<dbReference type="SMART" id="SM00363">
    <property type="entry name" value="S4"/>
    <property type="match status" value="1"/>
</dbReference>
<dbReference type="EMBL" id="LT598496">
    <property type="protein sequence ID" value="SBV30577.1"/>
    <property type="molecule type" value="Genomic_DNA"/>
</dbReference>
<dbReference type="Pfam" id="PF00163">
    <property type="entry name" value="Ribosomal_S4"/>
    <property type="match status" value="1"/>
</dbReference>
<dbReference type="SMART" id="SM01390">
    <property type="entry name" value="Ribosomal_S4"/>
    <property type="match status" value="1"/>
</dbReference>
<evidence type="ECO:0000256" key="4">
    <source>
        <dbReference type="ARBA" id="ARBA00022980"/>
    </source>
</evidence>
<dbReference type="HAMAP" id="MF_01306_B">
    <property type="entry name" value="Ribosomal_uS4_B"/>
    <property type="match status" value="1"/>
</dbReference>
<keyword evidence="3 7" id="KW-0694">RNA-binding</keyword>
<dbReference type="FunFam" id="3.10.290.10:FF:000001">
    <property type="entry name" value="30S ribosomal protein S4"/>
    <property type="match status" value="1"/>
</dbReference>
<dbReference type="OrthoDB" id="9803672at2"/>
<evidence type="ECO:0000256" key="7">
    <source>
        <dbReference type="HAMAP-Rule" id="MF_01306"/>
    </source>
</evidence>
<dbReference type="PROSITE" id="PS00632">
    <property type="entry name" value="RIBOSOMAL_S4"/>
    <property type="match status" value="1"/>
</dbReference>
<dbReference type="InterPro" id="IPR018079">
    <property type="entry name" value="Ribosomal_uS4_CS"/>
</dbReference>
<sequence>MNQSRPKVRLSRALGIPLTEKSVKYFERRPFPPGVHGRQRRKTSDYQVRLLEKQRLRHQYNVSETQLRRTFDEAVRGTGKTGESLVSLLERRLDAVVHRAGLARSIYQARQLVGHGHITVDGRKVDRPSYRLRPGQVVGVRERSRQRLPFQLAAAGANRGDGPGQPYLSVDLTGLRATLLREPARTEVPVICDEQLVVEFYSR</sequence>
<comment type="function">
    <text evidence="7">With S5 and S12 plays an important role in translational accuracy.</text>
</comment>
<comment type="function">
    <text evidence="7">One of the primary rRNA binding proteins, it binds directly to 16S rRNA where it nucleates assembly of the body of the 30S subunit.</text>
</comment>
<proteinExistence type="inferred from homology"/>
<dbReference type="PATRIC" id="fig|307121.4.peg.6290"/>
<dbReference type="AlphaFoldDB" id="A0A1C3NDA8"/>
<dbReference type="RefSeq" id="WP_091596803.1">
    <property type="nucleotide sequence ID" value="NZ_JBHRWG010000002.1"/>
</dbReference>
<feature type="domain" description="Small ribosomal subunit protein uS4 N-terminal" evidence="10">
    <location>
        <begin position="2"/>
        <end position="90"/>
    </location>
</feature>
<dbReference type="InterPro" id="IPR002942">
    <property type="entry name" value="S4_RNA-bd"/>
</dbReference>
<dbReference type="GO" id="GO:0003735">
    <property type="term" value="F:structural constituent of ribosome"/>
    <property type="evidence" value="ECO:0007669"/>
    <property type="project" value="InterPro"/>
</dbReference>
<evidence type="ECO:0000313" key="12">
    <source>
        <dbReference type="Proteomes" id="UP000199393"/>
    </source>
</evidence>
<gene>
    <name evidence="7" type="primary">rpsD</name>
    <name evidence="11" type="ORF">GA0070620_6175</name>
</gene>
<accession>A0A1C3NDA8</accession>
<dbReference type="Gene3D" id="1.10.1050.10">
    <property type="entry name" value="Ribosomal Protein S4 Delta 41, Chain A, domain 1"/>
    <property type="match status" value="1"/>
</dbReference>
<dbReference type="GO" id="GO:0015935">
    <property type="term" value="C:small ribosomal subunit"/>
    <property type="evidence" value="ECO:0007669"/>
    <property type="project" value="InterPro"/>
</dbReference>
<evidence type="ECO:0000256" key="1">
    <source>
        <dbReference type="ARBA" id="ARBA00007465"/>
    </source>
</evidence>
<evidence type="ECO:0000256" key="6">
    <source>
        <dbReference type="ARBA" id="ARBA00035254"/>
    </source>
</evidence>
<keyword evidence="4 7" id="KW-0689">Ribosomal protein</keyword>
<organism evidence="11 12">
    <name type="scientific">Micromonospora krabiensis</name>
    <dbReference type="NCBI Taxonomy" id="307121"/>
    <lineage>
        <taxon>Bacteria</taxon>
        <taxon>Bacillati</taxon>
        <taxon>Actinomycetota</taxon>
        <taxon>Actinomycetes</taxon>
        <taxon>Micromonosporales</taxon>
        <taxon>Micromonosporaceae</taxon>
        <taxon>Micromonospora</taxon>
    </lineage>
</organism>
<dbReference type="Gene3D" id="3.10.290.10">
    <property type="entry name" value="RNA-binding S4 domain"/>
    <property type="match status" value="1"/>
</dbReference>
<evidence type="ECO:0000256" key="2">
    <source>
        <dbReference type="ARBA" id="ARBA00022730"/>
    </source>
</evidence>
<dbReference type="PANTHER" id="PTHR11831:SF4">
    <property type="entry name" value="SMALL RIBOSOMAL SUBUNIT PROTEIN US4M"/>
    <property type="match status" value="1"/>
</dbReference>
<comment type="subunit">
    <text evidence="7">Part of the 30S ribosomal subunit. Contacts protein S5. The interaction surface between S4 and S5 is involved in control of translational fidelity.</text>
</comment>
<dbReference type="NCBIfam" id="NF003717">
    <property type="entry name" value="PRK05327.1"/>
    <property type="match status" value="1"/>
</dbReference>
<dbReference type="InterPro" id="IPR022801">
    <property type="entry name" value="Ribosomal_uS4"/>
</dbReference>
<dbReference type="PANTHER" id="PTHR11831">
    <property type="entry name" value="30S 40S RIBOSOMAL PROTEIN"/>
    <property type="match status" value="1"/>
</dbReference>
<dbReference type="Pfam" id="PF01479">
    <property type="entry name" value="S4"/>
    <property type="match status" value="1"/>
</dbReference>
<dbReference type="GO" id="GO:0006412">
    <property type="term" value="P:translation"/>
    <property type="evidence" value="ECO:0007669"/>
    <property type="project" value="UniProtKB-UniRule"/>
</dbReference>
<evidence type="ECO:0000313" key="11">
    <source>
        <dbReference type="EMBL" id="SBV30577.1"/>
    </source>
</evidence>
<evidence type="ECO:0000256" key="8">
    <source>
        <dbReference type="RuleBase" id="RU003699"/>
    </source>
</evidence>